<dbReference type="InterPro" id="IPR000961">
    <property type="entry name" value="AGC-kinase_C"/>
</dbReference>
<dbReference type="InterPro" id="IPR008271">
    <property type="entry name" value="Ser/Thr_kinase_AS"/>
</dbReference>
<evidence type="ECO:0000256" key="4">
    <source>
        <dbReference type="ARBA" id="ARBA00022777"/>
    </source>
</evidence>
<feature type="domain" description="Protein kinase" evidence="8">
    <location>
        <begin position="5"/>
        <end position="264"/>
    </location>
</feature>
<evidence type="ECO:0000256" key="6">
    <source>
        <dbReference type="PROSITE-ProRule" id="PRU10141"/>
    </source>
</evidence>
<dbReference type="InterPro" id="IPR000719">
    <property type="entry name" value="Prot_kinase_dom"/>
</dbReference>
<dbReference type="PROSITE" id="PS50011">
    <property type="entry name" value="PROTEIN_KINASE_DOM"/>
    <property type="match status" value="1"/>
</dbReference>
<dbReference type="EMBL" id="MCGT01000009">
    <property type="protein sequence ID" value="ORX56847.1"/>
    <property type="molecule type" value="Genomic_DNA"/>
</dbReference>
<evidence type="ECO:0000313" key="11">
    <source>
        <dbReference type="Proteomes" id="UP000242146"/>
    </source>
</evidence>
<evidence type="ECO:0000256" key="1">
    <source>
        <dbReference type="ARBA" id="ARBA00022527"/>
    </source>
</evidence>
<feature type="binding site" evidence="6">
    <location>
        <position position="34"/>
    </location>
    <ligand>
        <name>ATP</name>
        <dbReference type="ChEBI" id="CHEBI:30616"/>
    </ligand>
</feature>
<keyword evidence="11" id="KW-1185">Reference proteome</keyword>
<sequence>MTMKFKLLRIIGRGAFGKVRIVEHRESRRLYAMKYIDKEECIRLDAARNIIRERNILEQLDHPFLCRLRFAFQDEKAMYMISDLMLGGDLQYHLNPETPYSDDILRFWFAELSSAVQYLHTKRVIHRDIKPANILLDDRGHVHLTDFNVATLILRNRQVTSNSGTSFYMAPEIFKGGGYNEAVDWWSLGVTLYECVYKKRPFEHESFDELTAAVRRGHIQYPNRSRPISGELLSVMQGFLELTPSRRLGQGEQGWVQLLQHPFFRPIDWIQLEAKMLPPPYMPPQDRNNFDPTLDLEQMVLEDYIPQRRKTKQDDPNHSERSKYERDMELIATKFKPFDFTIFEKYEGFKDPVKRTVGAPPDWVKPAFDGADRDHLPIKRISTGQAPAPGASMASSSTSTLHYHPRHLHDPLLPGHELSPPPRGSTPSLWRSASVQNIAAKANLSGVNLASSSAIHDPQKRRSLGTCQPSHSATNISSAASLSEEYAMSLQGIRKKQSTRSFRERRERDRKNLYQ</sequence>
<comment type="caution">
    <text evidence="10">The sequence shown here is derived from an EMBL/GenBank/DDBJ whole genome shotgun (WGS) entry which is preliminary data.</text>
</comment>
<dbReference type="GO" id="GO:0005524">
    <property type="term" value="F:ATP binding"/>
    <property type="evidence" value="ECO:0007669"/>
    <property type="project" value="UniProtKB-UniRule"/>
</dbReference>
<feature type="compositionally biased region" description="Low complexity" evidence="7">
    <location>
        <begin position="386"/>
        <end position="400"/>
    </location>
</feature>
<keyword evidence="5 6" id="KW-0067">ATP-binding</keyword>
<proteinExistence type="predicted"/>
<feature type="compositionally biased region" description="Basic and acidic residues" evidence="7">
    <location>
        <begin position="501"/>
        <end position="515"/>
    </location>
</feature>
<name>A0A1X2GM20_9FUNG</name>
<dbReference type="PROSITE" id="PS51285">
    <property type="entry name" value="AGC_KINASE_CTER"/>
    <property type="match status" value="1"/>
</dbReference>
<dbReference type="InterPro" id="IPR017441">
    <property type="entry name" value="Protein_kinase_ATP_BS"/>
</dbReference>
<dbReference type="GO" id="GO:0009966">
    <property type="term" value="P:regulation of signal transduction"/>
    <property type="evidence" value="ECO:0007669"/>
    <property type="project" value="TreeGrafter"/>
</dbReference>
<dbReference type="Gene3D" id="1.10.510.10">
    <property type="entry name" value="Transferase(Phosphotransferase) domain 1"/>
    <property type="match status" value="1"/>
</dbReference>
<evidence type="ECO:0000256" key="3">
    <source>
        <dbReference type="ARBA" id="ARBA00022741"/>
    </source>
</evidence>
<feature type="region of interest" description="Disordered" evidence="7">
    <location>
        <begin position="491"/>
        <end position="515"/>
    </location>
</feature>
<dbReference type="PROSITE" id="PS00107">
    <property type="entry name" value="PROTEIN_KINASE_ATP"/>
    <property type="match status" value="1"/>
</dbReference>
<dbReference type="OrthoDB" id="354826at2759"/>
<feature type="domain" description="AGC-kinase C-terminal" evidence="9">
    <location>
        <begin position="265"/>
        <end position="350"/>
    </location>
</feature>
<dbReference type="AlphaFoldDB" id="A0A1X2GM20"/>
<dbReference type="SMART" id="SM00220">
    <property type="entry name" value="S_TKc"/>
    <property type="match status" value="1"/>
</dbReference>
<keyword evidence="1" id="KW-0723">Serine/threonine-protein kinase</keyword>
<evidence type="ECO:0000256" key="5">
    <source>
        <dbReference type="ARBA" id="ARBA00022840"/>
    </source>
</evidence>
<feature type="compositionally biased region" description="Basic and acidic residues" evidence="7">
    <location>
        <begin position="312"/>
        <end position="325"/>
    </location>
</feature>
<dbReference type="InterPro" id="IPR011009">
    <property type="entry name" value="Kinase-like_dom_sf"/>
</dbReference>
<dbReference type="Gene3D" id="3.30.200.20">
    <property type="entry name" value="Phosphorylase Kinase, domain 1"/>
    <property type="match status" value="1"/>
</dbReference>
<dbReference type="Pfam" id="PF00069">
    <property type="entry name" value="Pkinase"/>
    <property type="match status" value="1"/>
</dbReference>
<evidence type="ECO:0000259" key="8">
    <source>
        <dbReference type="PROSITE" id="PS50011"/>
    </source>
</evidence>
<reference evidence="10 11" key="1">
    <citation type="submission" date="2016-07" db="EMBL/GenBank/DDBJ databases">
        <title>Pervasive Adenine N6-methylation of Active Genes in Fungi.</title>
        <authorList>
            <consortium name="DOE Joint Genome Institute"/>
            <person name="Mondo S.J."/>
            <person name="Dannebaum R.O."/>
            <person name="Kuo R.C."/>
            <person name="Labutti K."/>
            <person name="Haridas S."/>
            <person name="Kuo A."/>
            <person name="Salamov A."/>
            <person name="Ahrendt S.R."/>
            <person name="Lipzen A."/>
            <person name="Sullivan W."/>
            <person name="Andreopoulos W.B."/>
            <person name="Clum A."/>
            <person name="Lindquist E."/>
            <person name="Daum C."/>
            <person name="Ramamoorthy G.K."/>
            <person name="Gryganskyi A."/>
            <person name="Culley D."/>
            <person name="Magnuson J.K."/>
            <person name="James T.Y."/>
            <person name="O'Malley M.A."/>
            <person name="Stajich J.E."/>
            <person name="Spatafora J.W."/>
            <person name="Visel A."/>
            <person name="Grigoriev I.V."/>
        </authorList>
    </citation>
    <scope>NUCLEOTIDE SEQUENCE [LARGE SCALE GENOMIC DNA]</scope>
    <source>
        <strain evidence="10 11">NRRL 3301</strain>
    </source>
</reference>
<dbReference type="PANTHER" id="PTHR24355">
    <property type="entry name" value="G PROTEIN-COUPLED RECEPTOR KINASE/RIBOSOMAL PROTEIN S6 KINASE"/>
    <property type="match status" value="1"/>
</dbReference>
<evidence type="ECO:0000259" key="9">
    <source>
        <dbReference type="PROSITE" id="PS51285"/>
    </source>
</evidence>
<gene>
    <name evidence="10" type="ORF">DM01DRAFT_312657</name>
</gene>
<dbReference type="PROSITE" id="PS00108">
    <property type="entry name" value="PROTEIN_KINASE_ST"/>
    <property type="match status" value="1"/>
</dbReference>
<dbReference type="GO" id="GO:0004703">
    <property type="term" value="F:G protein-coupled receptor kinase activity"/>
    <property type="evidence" value="ECO:0007669"/>
    <property type="project" value="TreeGrafter"/>
</dbReference>
<dbReference type="Proteomes" id="UP000242146">
    <property type="component" value="Unassembled WGS sequence"/>
</dbReference>
<evidence type="ECO:0000256" key="7">
    <source>
        <dbReference type="SAM" id="MobiDB-lite"/>
    </source>
</evidence>
<keyword evidence="3 6" id="KW-0547">Nucleotide-binding</keyword>
<keyword evidence="4 10" id="KW-0418">Kinase</keyword>
<dbReference type="STRING" id="101127.A0A1X2GM20"/>
<accession>A0A1X2GM20</accession>
<dbReference type="SUPFAM" id="SSF56112">
    <property type="entry name" value="Protein kinase-like (PK-like)"/>
    <property type="match status" value="1"/>
</dbReference>
<dbReference type="GO" id="GO:0001664">
    <property type="term" value="F:G protein-coupled receptor binding"/>
    <property type="evidence" value="ECO:0007669"/>
    <property type="project" value="TreeGrafter"/>
</dbReference>
<keyword evidence="2" id="KW-0808">Transferase</keyword>
<feature type="region of interest" description="Disordered" evidence="7">
    <location>
        <begin position="306"/>
        <end position="325"/>
    </location>
</feature>
<dbReference type="PANTHER" id="PTHR24355:SF30">
    <property type="entry name" value="SERINE_THREONINE-PROTEIN KINASE 32B ISOFORM X1"/>
    <property type="match status" value="1"/>
</dbReference>
<evidence type="ECO:0000313" key="10">
    <source>
        <dbReference type="EMBL" id="ORX56847.1"/>
    </source>
</evidence>
<protein>
    <submittedName>
        <fullName evidence="10">Kinase-like protein</fullName>
    </submittedName>
</protein>
<evidence type="ECO:0000256" key="2">
    <source>
        <dbReference type="ARBA" id="ARBA00022679"/>
    </source>
</evidence>
<dbReference type="GO" id="GO:0007186">
    <property type="term" value="P:G protein-coupled receptor signaling pathway"/>
    <property type="evidence" value="ECO:0007669"/>
    <property type="project" value="TreeGrafter"/>
</dbReference>
<feature type="region of interest" description="Disordered" evidence="7">
    <location>
        <begin position="453"/>
        <end position="478"/>
    </location>
</feature>
<organism evidence="10 11">
    <name type="scientific">Hesseltinella vesiculosa</name>
    <dbReference type="NCBI Taxonomy" id="101127"/>
    <lineage>
        <taxon>Eukaryota</taxon>
        <taxon>Fungi</taxon>
        <taxon>Fungi incertae sedis</taxon>
        <taxon>Mucoromycota</taxon>
        <taxon>Mucoromycotina</taxon>
        <taxon>Mucoromycetes</taxon>
        <taxon>Mucorales</taxon>
        <taxon>Cunninghamellaceae</taxon>
        <taxon>Hesseltinella</taxon>
    </lineage>
</organism>
<dbReference type="FunFam" id="1.10.510.10:FF:000469">
    <property type="entry name" value="Serine/threonine-protein kinase 32B"/>
    <property type="match status" value="1"/>
</dbReference>
<feature type="region of interest" description="Disordered" evidence="7">
    <location>
        <begin position="381"/>
        <end position="430"/>
    </location>
</feature>
<feature type="compositionally biased region" description="Polar residues" evidence="7">
    <location>
        <begin position="465"/>
        <end position="478"/>
    </location>
</feature>